<comment type="caution">
    <text evidence="9">The sequence shown here is derived from an EMBL/GenBank/DDBJ whole genome shotgun (WGS) entry which is preliminary data.</text>
</comment>
<evidence type="ECO:0000259" key="8">
    <source>
        <dbReference type="PROSITE" id="PS50850"/>
    </source>
</evidence>
<sequence>MFPTDPSTASSNGFGNLLKKRPFMALWIGQIVSQVADKVFFILLISLVAEYQEQAQQGFGNSMRSAAMVAFTLPAILFGSGAGIFVDRFSKKQTMIASNVIRELLIIVLALLPKQPEQFLILLLLTFAISTVTQFFAPAEQAAIPLVVRHEELMSANALFAASTMGALIVGMIIGSPMLNVAHKWGGDYGREIFVGGLYLLSAVIIQFMRSKEKRIADKQVAVHPLTDLKAGLRYLKHNRLVSNAMVQLTILYSVFAALTVLAIELAPQIGLNNENGEFSFLLGAAGIGMVFGAGILGYWGDRLHSKPLPLVGFFIMSFVLAMFTLTTKIWLGLSLSVFLGVGAALIGVPMQTVIQQQTPEYMRGTVFGFENNAVNIALSLPLAITGPLTDALNNLLGADEGGANLGLRVVLLGMSLLVCVAGVWAWRNTRHVLQDVI</sequence>
<dbReference type="PANTHER" id="PTHR43266">
    <property type="entry name" value="MACROLIDE-EFFLUX PROTEIN"/>
    <property type="match status" value="1"/>
</dbReference>
<feature type="transmembrane region" description="Helical" evidence="7">
    <location>
        <begin position="245"/>
        <end position="267"/>
    </location>
</feature>
<dbReference type="Proteomes" id="UP000641646">
    <property type="component" value="Unassembled WGS sequence"/>
</dbReference>
<feature type="transmembrane region" description="Helical" evidence="7">
    <location>
        <begin position="338"/>
        <end position="355"/>
    </location>
</feature>
<evidence type="ECO:0000256" key="7">
    <source>
        <dbReference type="SAM" id="Phobius"/>
    </source>
</evidence>
<feature type="transmembrane region" description="Helical" evidence="7">
    <location>
        <begin position="65"/>
        <end position="86"/>
    </location>
</feature>
<dbReference type="GO" id="GO:0022857">
    <property type="term" value="F:transmembrane transporter activity"/>
    <property type="evidence" value="ECO:0007669"/>
    <property type="project" value="InterPro"/>
</dbReference>
<dbReference type="EMBL" id="JACJPW010000105">
    <property type="protein sequence ID" value="MBD2185070.1"/>
    <property type="molecule type" value="Genomic_DNA"/>
</dbReference>
<keyword evidence="6 7" id="KW-0472">Membrane</keyword>
<dbReference type="AlphaFoldDB" id="A0A926VJQ8"/>
<dbReference type="PANTHER" id="PTHR43266:SF2">
    <property type="entry name" value="MAJOR FACILITATOR SUPERFAMILY (MFS) PROFILE DOMAIN-CONTAINING PROTEIN"/>
    <property type="match status" value="1"/>
</dbReference>
<comment type="subcellular location">
    <subcellularLocation>
        <location evidence="1">Cell membrane</location>
        <topology evidence="1">Multi-pass membrane protein</topology>
    </subcellularLocation>
</comment>
<dbReference type="InterPro" id="IPR020846">
    <property type="entry name" value="MFS_dom"/>
</dbReference>
<evidence type="ECO:0000313" key="9">
    <source>
        <dbReference type="EMBL" id="MBD2185070.1"/>
    </source>
</evidence>
<keyword evidence="3" id="KW-1003">Cell membrane</keyword>
<feature type="transmembrane region" description="Helical" evidence="7">
    <location>
        <begin position="367"/>
        <end position="386"/>
    </location>
</feature>
<dbReference type="PROSITE" id="PS50850">
    <property type="entry name" value="MFS"/>
    <property type="match status" value="1"/>
</dbReference>
<evidence type="ECO:0000256" key="3">
    <source>
        <dbReference type="ARBA" id="ARBA00022475"/>
    </source>
</evidence>
<reference evidence="9" key="2">
    <citation type="submission" date="2020-08" db="EMBL/GenBank/DDBJ databases">
        <authorList>
            <person name="Chen M."/>
            <person name="Teng W."/>
            <person name="Zhao L."/>
            <person name="Hu C."/>
            <person name="Zhou Y."/>
            <person name="Han B."/>
            <person name="Song L."/>
            <person name="Shu W."/>
        </authorList>
    </citation>
    <scope>NUCLEOTIDE SEQUENCE</scope>
    <source>
        <strain evidence="9">FACHB-1375</strain>
    </source>
</reference>
<evidence type="ECO:0000256" key="6">
    <source>
        <dbReference type="ARBA" id="ARBA00023136"/>
    </source>
</evidence>
<feature type="transmembrane region" description="Helical" evidence="7">
    <location>
        <begin position="279"/>
        <end position="300"/>
    </location>
</feature>
<feature type="transmembrane region" description="Helical" evidence="7">
    <location>
        <begin position="193"/>
        <end position="209"/>
    </location>
</feature>
<keyword evidence="4 7" id="KW-0812">Transmembrane</keyword>
<evidence type="ECO:0000256" key="1">
    <source>
        <dbReference type="ARBA" id="ARBA00004651"/>
    </source>
</evidence>
<feature type="transmembrane region" description="Helical" evidence="7">
    <location>
        <begin position="406"/>
        <end position="427"/>
    </location>
</feature>
<keyword evidence="10" id="KW-1185">Reference proteome</keyword>
<evidence type="ECO:0000256" key="4">
    <source>
        <dbReference type="ARBA" id="ARBA00022692"/>
    </source>
</evidence>
<dbReference type="GO" id="GO:0005886">
    <property type="term" value="C:plasma membrane"/>
    <property type="evidence" value="ECO:0007669"/>
    <property type="project" value="UniProtKB-SubCell"/>
</dbReference>
<dbReference type="Gene3D" id="1.20.1250.20">
    <property type="entry name" value="MFS general substrate transporter like domains"/>
    <property type="match status" value="2"/>
</dbReference>
<feature type="transmembrane region" description="Helical" evidence="7">
    <location>
        <begin position="119"/>
        <end position="137"/>
    </location>
</feature>
<evidence type="ECO:0000313" key="10">
    <source>
        <dbReference type="Proteomes" id="UP000641646"/>
    </source>
</evidence>
<dbReference type="SUPFAM" id="SSF103473">
    <property type="entry name" value="MFS general substrate transporter"/>
    <property type="match status" value="1"/>
</dbReference>
<proteinExistence type="predicted"/>
<name>A0A926VJQ8_9CYAN</name>
<keyword evidence="5 7" id="KW-1133">Transmembrane helix</keyword>
<dbReference type="Pfam" id="PF07690">
    <property type="entry name" value="MFS_1"/>
    <property type="match status" value="1"/>
</dbReference>
<keyword evidence="2" id="KW-0813">Transport</keyword>
<reference evidence="9" key="1">
    <citation type="journal article" date="2015" name="ISME J.">
        <title>Draft Genome Sequence of Streptomyces incarnatus NRRL8089, which Produces the Nucleoside Antibiotic Sinefungin.</title>
        <authorList>
            <person name="Oshima K."/>
            <person name="Hattori M."/>
            <person name="Shimizu H."/>
            <person name="Fukuda K."/>
            <person name="Nemoto M."/>
            <person name="Inagaki K."/>
            <person name="Tamura T."/>
        </authorList>
    </citation>
    <scope>NUCLEOTIDE SEQUENCE</scope>
    <source>
        <strain evidence="9">FACHB-1375</strain>
    </source>
</reference>
<feature type="transmembrane region" description="Helical" evidence="7">
    <location>
        <begin position="312"/>
        <end position="332"/>
    </location>
</feature>
<dbReference type="InterPro" id="IPR011701">
    <property type="entry name" value="MFS"/>
</dbReference>
<dbReference type="CDD" id="cd06173">
    <property type="entry name" value="MFS_MefA_like"/>
    <property type="match status" value="1"/>
</dbReference>
<feature type="transmembrane region" description="Helical" evidence="7">
    <location>
        <begin position="24"/>
        <end position="45"/>
    </location>
</feature>
<feature type="domain" description="Major facilitator superfamily (MFS) profile" evidence="8">
    <location>
        <begin position="240"/>
        <end position="438"/>
    </location>
</feature>
<organism evidence="9 10">
    <name type="scientific">Aerosakkonema funiforme FACHB-1375</name>
    <dbReference type="NCBI Taxonomy" id="2949571"/>
    <lineage>
        <taxon>Bacteria</taxon>
        <taxon>Bacillati</taxon>
        <taxon>Cyanobacteriota</taxon>
        <taxon>Cyanophyceae</taxon>
        <taxon>Oscillatoriophycideae</taxon>
        <taxon>Aerosakkonematales</taxon>
        <taxon>Aerosakkonemataceae</taxon>
        <taxon>Aerosakkonema</taxon>
    </lineage>
</organism>
<accession>A0A926VJQ8</accession>
<protein>
    <submittedName>
        <fullName evidence="9">MFS transporter</fullName>
    </submittedName>
</protein>
<evidence type="ECO:0000256" key="5">
    <source>
        <dbReference type="ARBA" id="ARBA00022989"/>
    </source>
</evidence>
<evidence type="ECO:0000256" key="2">
    <source>
        <dbReference type="ARBA" id="ARBA00022448"/>
    </source>
</evidence>
<dbReference type="InterPro" id="IPR036259">
    <property type="entry name" value="MFS_trans_sf"/>
</dbReference>
<gene>
    <name evidence="9" type="ORF">H6G03_29030</name>
</gene>
<feature type="transmembrane region" description="Helical" evidence="7">
    <location>
        <begin position="158"/>
        <end position="181"/>
    </location>
</feature>